<keyword evidence="5" id="KW-1185">Reference proteome</keyword>
<dbReference type="InterPro" id="IPR050832">
    <property type="entry name" value="Bact_Acetyltransf"/>
</dbReference>
<reference evidence="4" key="1">
    <citation type="submission" date="2022-04" db="EMBL/GenBank/DDBJ databases">
        <title>Roseibium sp. CAU 1639 isolated from mud.</title>
        <authorList>
            <person name="Kim W."/>
        </authorList>
    </citation>
    <scope>NUCLEOTIDE SEQUENCE</scope>
    <source>
        <strain evidence="4">CAU 1639</strain>
    </source>
</reference>
<dbReference type="CDD" id="cd04301">
    <property type="entry name" value="NAT_SF"/>
    <property type="match status" value="2"/>
</dbReference>
<keyword evidence="1" id="KW-0808">Transferase</keyword>
<feature type="domain" description="N-acetyltransferase" evidence="3">
    <location>
        <begin position="4"/>
        <end position="163"/>
    </location>
</feature>
<organism evidence="4 5">
    <name type="scientific">Roseibium sediminicola</name>
    <dbReference type="NCBI Taxonomy" id="2933272"/>
    <lineage>
        <taxon>Bacteria</taxon>
        <taxon>Pseudomonadati</taxon>
        <taxon>Pseudomonadota</taxon>
        <taxon>Alphaproteobacteria</taxon>
        <taxon>Hyphomicrobiales</taxon>
        <taxon>Stappiaceae</taxon>
        <taxon>Roseibium</taxon>
    </lineage>
</organism>
<feature type="domain" description="N-acetyltransferase" evidence="3">
    <location>
        <begin position="154"/>
        <end position="284"/>
    </location>
</feature>
<dbReference type="Pfam" id="PF13673">
    <property type="entry name" value="Acetyltransf_10"/>
    <property type="match status" value="1"/>
</dbReference>
<keyword evidence="2" id="KW-0012">Acyltransferase</keyword>
<dbReference type="RefSeq" id="WP_248157617.1">
    <property type="nucleotide sequence ID" value="NZ_JALNMJ010000018.1"/>
</dbReference>
<dbReference type="Gene3D" id="3.40.630.30">
    <property type="match status" value="2"/>
</dbReference>
<dbReference type="EMBL" id="JALNMJ010000018">
    <property type="protein sequence ID" value="MCK7614815.1"/>
    <property type="molecule type" value="Genomic_DNA"/>
</dbReference>
<accession>A0ABT0H165</accession>
<protein>
    <submittedName>
        <fullName evidence="4">GNAT family N-acetyltransferase</fullName>
    </submittedName>
</protein>
<dbReference type="InterPro" id="IPR000182">
    <property type="entry name" value="GNAT_dom"/>
</dbReference>
<dbReference type="Proteomes" id="UP001431221">
    <property type="component" value="Unassembled WGS sequence"/>
</dbReference>
<sequence length="284" mass="31052">MMGYIITNCCSLGPRQLCAAMNAAFSDYVVPLSLTLEQFEHFQWQRGFVAAQSFVALEGDDIAAFWFSGLPDPHNGNRAYTLSVGTRPEHRRNGLSRRLLNAVVDAQSQHGTSGLQLEVITSNSAAISSYESFGFCRHRSLRVLKLETEPSAAKQVHPVRPLDLSDLPESDTGFFDAAPTPQNSRTALRALTPDFQLLGVKENAELLGWGAVYPDGAVAQMAVAEKVRRQGIGSAILRALWHAADQQSLTFVNVDAAATGVNAFLDRAGAEELLRQYEMRLDLT</sequence>
<dbReference type="Pfam" id="PF00583">
    <property type="entry name" value="Acetyltransf_1"/>
    <property type="match status" value="1"/>
</dbReference>
<dbReference type="PANTHER" id="PTHR43877">
    <property type="entry name" value="AMINOALKYLPHOSPHONATE N-ACETYLTRANSFERASE-RELATED-RELATED"/>
    <property type="match status" value="1"/>
</dbReference>
<name>A0ABT0H165_9HYPH</name>
<evidence type="ECO:0000256" key="1">
    <source>
        <dbReference type="ARBA" id="ARBA00022679"/>
    </source>
</evidence>
<comment type="caution">
    <text evidence="4">The sequence shown here is derived from an EMBL/GenBank/DDBJ whole genome shotgun (WGS) entry which is preliminary data.</text>
</comment>
<proteinExistence type="predicted"/>
<dbReference type="PROSITE" id="PS51186">
    <property type="entry name" value="GNAT"/>
    <property type="match status" value="2"/>
</dbReference>
<gene>
    <name evidence="4" type="ORF">M0H32_21810</name>
</gene>
<dbReference type="InterPro" id="IPR016181">
    <property type="entry name" value="Acyl_CoA_acyltransferase"/>
</dbReference>
<dbReference type="SUPFAM" id="SSF55729">
    <property type="entry name" value="Acyl-CoA N-acyltransferases (Nat)"/>
    <property type="match status" value="2"/>
</dbReference>
<evidence type="ECO:0000313" key="4">
    <source>
        <dbReference type="EMBL" id="MCK7614815.1"/>
    </source>
</evidence>
<evidence type="ECO:0000259" key="3">
    <source>
        <dbReference type="PROSITE" id="PS51186"/>
    </source>
</evidence>
<evidence type="ECO:0000256" key="2">
    <source>
        <dbReference type="ARBA" id="ARBA00023315"/>
    </source>
</evidence>
<evidence type="ECO:0000313" key="5">
    <source>
        <dbReference type="Proteomes" id="UP001431221"/>
    </source>
</evidence>